<name>A0A3P6V2V8_DIBLA</name>
<protein>
    <submittedName>
        <fullName evidence="2">Uncharacterized protein</fullName>
    </submittedName>
</protein>
<feature type="compositionally biased region" description="Polar residues" evidence="1">
    <location>
        <begin position="171"/>
        <end position="184"/>
    </location>
</feature>
<evidence type="ECO:0000256" key="1">
    <source>
        <dbReference type="SAM" id="MobiDB-lite"/>
    </source>
</evidence>
<organism evidence="2 3">
    <name type="scientific">Dibothriocephalus latus</name>
    <name type="common">Fish tapeworm</name>
    <name type="synonym">Diphyllobothrium latum</name>
    <dbReference type="NCBI Taxonomy" id="60516"/>
    <lineage>
        <taxon>Eukaryota</taxon>
        <taxon>Metazoa</taxon>
        <taxon>Spiralia</taxon>
        <taxon>Lophotrochozoa</taxon>
        <taxon>Platyhelminthes</taxon>
        <taxon>Cestoda</taxon>
        <taxon>Eucestoda</taxon>
        <taxon>Diphyllobothriidea</taxon>
        <taxon>Diphyllobothriidae</taxon>
        <taxon>Dibothriocephalus</taxon>
    </lineage>
</organism>
<keyword evidence="3" id="KW-1185">Reference proteome</keyword>
<evidence type="ECO:0000313" key="2">
    <source>
        <dbReference type="EMBL" id="VDK84371.1"/>
    </source>
</evidence>
<proteinExistence type="predicted"/>
<dbReference type="GO" id="GO:0004190">
    <property type="term" value="F:aspartic-type endopeptidase activity"/>
    <property type="evidence" value="ECO:0007669"/>
    <property type="project" value="InterPro"/>
</dbReference>
<dbReference type="GO" id="GO:0006508">
    <property type="term" value="P:proteolysis"/>
    <property type="evidence" value="ECO:0007669"/>
    <property type="project" value="InterPro"/>
</dbReference>
<gene>
    <name evidence="2" type="ORF">DILT_LOCUS3583</name>
</gene>
<dbReference type="Proteomes" id="UP000281553">
    <property type="component" value="Unassembled WGS sequence"/>
</dbReference>
<dbReference type="PROSITE" id="PS00141">
    <property type="entry name" value="ASP_PROTEASE"/>
    <property type="match status" value="1"/>
</dbReference>
<dbReference type="InterPro" id="IPR001969">
    <property type="entry name" value="Aspartic_peptidase_AS"/>
</dbReference>
<reference evidence="2 3" key="1">
    <citation type="submission" date="2018-11" db="EMBL/GenBank/DDBJ databases">
        <authorList>
            <consortium name="Pathogen Informatics"/>
        </authorList>
    </citation>
    <scope>NUCLEOTIDE SEQUENCE [LARGE SCALE GENOMIC DNA]</scope>
</reference>
<dbReference type="AlphaFoldDB" id="A0A3P6V2V8"/>
<evidence type="ECO:0000313" key="3">
    <source>
        <dbReference type="Proteomes" id="UP000281553"/>
    </source>
</evidence>
<dbReference type="EMBL" id="UYRU01043899">
    <property type="protein sequence ID" value="VDK84371.1"/>
    <property type="molecule type" value="Genomic_DNA"/>
</dbReference>
<sequence>MIHFEVKASQQLTHAHSNGLRTQRLRSFGSTCCKGPFAQQQSFLTALSYLAFDLGNLLLSTPPSSTIAESTEFICLACPASFFISSQFNYHLPSITPPLVLEPVVASLPAPSFPSRAKGKMNATSLPGVASSGGTFYVCHTRSGRSFLVDTGAQMSVIKSNMQMESRKSGDSVSNALVESVSDN</sequence>
<dbReference type="OrthoDB" id="10653578at2759"/>
<accession>A0A3P6V2V8</accession>
<feature type="region of interest" description="Disordered" evidence="1">
    <location>
        <begin position="162"/>
        <end position="184"/>
    </location>
</feature>